<dbReference type="Proteomes" id="UP000593737">
    <property type="component" value="Chromosome"/>
</dbReference>
<evidence type="ECO:0008006" key="5">
    <source>
        <dbReference type="Google" id="ProtNLM"/>
    </source>
</evidence>
<organism evidence="3 4">
    <name type="scientific">Candidatus Nitrospira kreftii</name>
    <dbReference type="NCBI Taxonomy" id="2652173"/>
    <lineage>
        <taxon>Bacteria</taxon>
        <taxon>Pseudomonadati</taxon>
        <taxon>Nitrospirota</taxon>
        <taxon>Nitrospiria</taxon>
        <taxon>Nitrospirales</taxon>
        <taxon>Nitrospiraceae</taxon>
        <taxon>Nitrospira</taxon>
    </lineage>
</organism>
<evidence type="ECO:0000256" key="1">
    <source>
        <dbReference type="ARBA" id="ARBA00022723"/>
    </source>
</evidence>
<dbReference type="Gene3D" id="3.40.50.1400">
    <property type="match status" value="1"/>
</dbReference>
<evidence type="ECO:0000256" key="2">
    <source>
        <dbReference type="ARBA" id="ARBA00023239"/>
    </source>
</evidence>
<gene>
    <name evidence="3" type="ORF">Nkreftii_004083</name>
</gene>
<accession>A0A7S8FI79</accession>
<keyword evidence="2" id="KW-0456">Lyase</keyword>
<name>A0A7S8FI79_9BACT</name>
<protein>
    <recommendedName>
        <fullName evidence="5">Sirohydrochlorin cobaltochelatase</fullName>
    </recommendedName>
</protein>
<reference evidence="3 4" key="1">
    <citation type="journal article" date="2020" name="ISME J.">
        <title>Enrichment and physiological characterization of a novel comammox Nitrospira indicates ammonium inhibition of complete nitrification.</title>
        <authorList>
            <person name="Sakoula D."/>
            <person name="Koch H."/>
            <person name="Frank J."/>
            <person name="Jetten M.S.M."/>
            <person name="van Kessel M.A.H.J."/>
            <person name="Lucker S."/>
        </authorList>
    </citation>
    <scope>NUCLEOTIDE SEQUENCE [LARGE SCALE GENOMIC DNA]</scope>
    <source>
        <strain evidence="3">Comreactor17</strain>
    </source>
</reference>
<dbReference type="Pfam" id="PF01903">
    <property type="entry name" value="CbiX"/>
    <property type="match status" value="1"/>
</dbReference>
<evidence type="ECO:0000313" key="4">
    <source>
        <dbReference type="Proteomes" id="UP000593737"/>
    </source>
</evidence>
<dbReference type="InterPro" id="IPR002762">
    <property type="entry name" value="CbiX-like"/>
</dbReference>
<keyword evidence="1" id="KW-0479">Metal-binding</keyword>
<dbReference type="GO" id="GO:0016829">
    <property type="term" value="F:lyase activity"/>
    <property type="evidence" value="ECO:0007669"/>
    <property type="project" value="UniProtKB-KW"/>
</dbReference>
<dbReference type="GO" id="GO:0046872">
    <property type="term" value="F:metal ion binding"/>
    <property type="evidence" value="ECO:0007669"/>
    <property type="project" value="UniProtKB-KW"/>
</dbReference>
<sequence>MAAITRGVILVGHGGIPKGCPQDLVTKLKRLEAQRRAAKLPPSAEELELDTKIRQWPRTAETDPYQAGLETVAASLRAQLNGALFAVAYNEFCAPTLEESVEALIKQGATHITVTTTMFTPGGSHSEVEIPEILDQLRPQYPDVELRYAWPFDLDQVANTLAAQIQKFSAVVSDAGQ</sequence>
<dbReference type="SUPFAM" id="SSF53800">
    <property type="entry name" value="Chelatase"/>
    <property type="match status" value="1"/>
</dbReference>
<dbReference type="AlphaFoldDB" id="A0A7S8FI79"/>
<proteinExistence type="predicted"/>
<dbReference type="EMBL" id="CP047423">
    <property type="protein sequence ID" value="QPD06309.1"/>
    <property type="molecule type" value="Genomic_DNA"/>
</dbReference>
<dbReference type="CDD" id="cd03416">
    <property type="entry name" value="CbiX_SirB_N"/>
    <property type="match status" value="1"/>
</dbReference>
<evidence type="ECO:0000313" key="3">
    <source>
        <dbReference type="EMBL" id="QPD06309.1"/>
    </source>
</evidence>
<dbReference type="KEGG" id="nkf:Nkreftii_004083"/>